<name>A0A8J2N0M9_9PLEO</name>
<dbReference type="SUPFAM" id="SSF49785">
    <property type="entry name" value="Galactose-binding domain-like"/>
    <property type="match status" value="1"/>
</dbReference>
<dbReference type="OrthoDB" id="5244943at2759"/>
<comment type="caution">
    <text evidence="1">The sequence shown here is derived from an EMBL/GenBank/DDBJ whole genome shotgun (WGS) entry which is preliminary data.</text>
</comment>
<evidence type="ECO:0008006" key="3">
    <source>
        <dbReference type="Google" id="ProtNLM"/>
    </source>
</evidence>
<evidence type="ECO:0000313" key="2">
    <source>
        <dbReference type="Proteomes" id="UP000676310"/>
    </source>
</evidence>
<dbReference type="EMBL" id="CAJRGZ010000017">
    <property type="protein sequence ID" value="CAG5156324.1"/>
    <property type="molecule type" value="Genomic_DNA"/>
</dbReference>
<dbReference type="RefSeq" id="XP_043167667.1">
    <property type="nucleotide sequence ID" value="XM_043311732.1"/>
</dbReference>
<keyword evidence="2" id="KW-1185">Reference proteome</keyword>
<sequence>MNLLLPATVLNALIAATFGLAFTASALVACRERGLVMPFMALRRADRFICSDTPFVDFFTLIYVAVVLKGSSAKVVLRKYMVSRSIAILGLVLMKVKIAAAQQTYSRRFWNDFSIATSVTLPPSTSTLTVPGAGEVITVTVPGDEKTSTLTVPGEGEVITVTIPGAPSTATVSVTIPGEDKTSTLTIPGAGEITTVTVPGEASTVTVPTTVTLPGEDSTITLPVTLPAETVTLPGNLATTTETAPASTVTLPGELSTVTTTETVSASTVTVTATATPSAGAGSCSPSANAIVNGGFETPLAGTWSVLTAGSAILERVSISGSTFALRSRSDATNGNLPQRLVQAVTLCPGTTYQVSFQARRVTTAGIVSAVAYINDVALAGGVVASTSFTPVGTIGSGQFSLASGSTAILKIEFSYQSGIGSAKKVQIDNVAITPVL</sequence>
<dbReference type="Gene3D" id="2.60.120.260">
    <property type="entry name" value="Galactose-binding domain-like"/>
    <property type="match status" value="1"/>
</dbReference>
<dbReference type="InterPro" id="IPR008979">
    <property type="entry name" value="Galactose-bd-like_sf"/>
</dbReference>
<protein>
    <recommendedName>
        <fullName evidence="3">CBM-cenC domain-containing protein</fullName>
    </recommendedName>
</protein>
<gene>
    <name evidence="1" type="ORF">ALTATR162_LOCUS4122</name>
</gene>
<organism evidence="1 2">
    <name type="scientific">Alternaria atra</name>
    <dbReference type="NCBI Taxonomy" id="119953"/>
    <lineage>
        <taxon>Eukaryota</taxon>
        <taxon>Fungi</taxon>
        <taxon>Dikarya</taxon>
        <taxon>Ascomycota</taxon>
        <taxon>Pezizomycotina</taxon>
        <taxon>Dothideomycetes</taxon>
        <taxon>Pleosporomycetidae</taxon>
        <taxon>Pleosporales</taxon>
        <taxon>Pleosporineae</taxon>
        <taxon>Pleosporaceae</taxon>
        <taxon>Alternaria</taxon>
        <taxon>Alternaria sect. Ulocladioides</taxon>
    </lineage>
</organism>
<dbReference type="Proteomes" id="UP000676310">
    <property type="component" value="Unassembled WGS sequence"/>
</dbReference>
<accession>A0A8J2N0M9</accession>
<dbReference type="AlphaFoldDB" id="A0A8J2N0M9"/>
<proteinExistence type="predicted"/>
<evidence type="ECO:0000313" key="1">
    <source>
        <dbReference type="EMBL" id="CAG5156324.1"/>
    </source>
</evidence>
<dbReference type="GeneID" id="67015755"/>
<reference evidence="1" key="1">
    <citation type="submission" date="2021-05" db="EMBL/GenBank/DDBJ databases">
        <authorList>
            <person name="Stam R."/>
        </authorList>
    </citation>
    <scope>NUCLEOTIDE SEQUENCE</scope>
    <source>
        <strain evidence="1">CS162</strain>
    </source>
</reference>